<proteinExistence type="predicted"/>
<dbReference type="GO" id="GO:0007030">
    <property type="term" value="P:Golgi organization"/>
    <property type="evidence" value="ECO:0007669"/>
    <property type="project" value="TreeGrafter"/>
</dbReference>
<dbReference type="HOGENOM" id="CLU_047037_0_1_1"/>
<dbReference type="InterPro" id="IPR008551">
    <property type="entry name" value="TANGO2"/>
</dbReference>
<organism evidence="1 2">
    <name type="scientific">Jaapia argillacea MUCL 33604</name>
    <dbReference type="NCBI Taxonomy" id="933084"/>
    <lineage>
        <taxon>Eukaryota</taxon>
        <taxon>Fungi</taxon>
        <taxon>Dikarya</taxon>
        <taxon>Basidiomycota</taxon>
        <taxon>Agaricomycotina</taxon>
        <taxon>Agaricomycetes</taxon>
        <taxon>Agaricomycetidae</taxon>
        <taxon>Jaapiales</taxon>
        <taxon>Jaapiaceae</taxon>
        <taxon>Jaapia</taxon>
    </lineage>
</organism>
<name>A0A067QJM6_9AGAM</name>
<dbReference type="GO" id="GO:0009306">
    <property type="term" value="P:protein secretion"/>
    <property type="evidence" value="ECO:0007669"/>
    <property type="project" value="TreeGrafter"/>
</dbReference>
<accession>A0A067QJM6</accession>
<dbReference type="Proteomes" id="UP000027265">
    <property type="component" value="Unassembled WGS sequence"/>
</dbReference>
<dbReference type="PANTHER" id="PTHR17985:SF8">
    <property type="entry name" value="TRANSPORT AND GOLGI ORGANIZATION PROTEIN 2 HOMOLOG"/>
    <property type="match status" value="1"/>
</dbReference>
<reference evidence="2" key="1">
    <citation type="journal article" date="2014" name="Proc. Natl. Acad. Sci. U.S.A.">
        <title>Extensive sampling of basidiomycete genomes demonstrates inadequacy of the white-rot/brown-rot paradigm for wood decay fungi.</title>
        <authorList>
            <person name="Riley R."/>
            <person name="Salamov A.A."/>
            <person name="Brown D.W."/>
            <person name="Nagy L.G."/>
            <person name="Floudas D."/>
            <person name="Held B.W."/>
            <person name="Levasseur A."/>
            <person name="Lombard V."/>
            <person name="Morin E."/>
            <person name="Otillar R."/>
            <person name="Lindquist E.A."/>
            <person name="Sun H."/>
            <person name="LaButti K.M."/>
            <person name="Schmutz J."/>
            <person name="Jabbour D."/>
            <person name="Luo H."/>
            <person name="Baker S.E."/>
            <person name="Pisabarro A.G."/>
            <person name="Walton J.D."/>
            <person name="Blanchette R.A."/>
            <person name="Henrissat B."/>
            <person name="Martin F."/>
            <person name="Cullen D."/>
            <person name="Hibbett D.S."/>
            <person name="Grigoriev I.V."/>
        </authorList>
    </citation>
    <scope>NUCLEOTIDE SEQUENCE [LARGE SCALE GENOMIC DNA]</scope>
    <source>
        <strain evidence="2">MUCL 33604</strain>
    </source>
</reference>
<dbReference type="GO" id="GO:0005794">
    <property type="term" value="C:Golgi apparatus"/>
    <property type="evidence" value="ECO:0007669"/>
    <property type="project" value="TreeGrafter"/>
</dbReference>
<dbReference type="AlphaFoldDB" id="A0A067QJM6"/>
<gene>
    <name evidence="1" type="ORF">JAAARDRAFT_30726</name>
</gene>
<sequence>MCVGFWAFDHGDYALLLCTNRDEFLARPTTQADFHSFGHESDPDIGDGTILSGRDLQAGGTWMGINRDGKLALLTNITEPAAKWTSSRGHVVSSYLMSPHSHTLDDELQRLASEDGDFAGFNLFLACPSHRKGQSLSLDAGLVTNHGGGGTITTRILSDTEKRCGGMSNGVDGRGDPEWPRVTHGRQNLMDVLASLPPQVNESDLVEHLFELLSWKSREPVRHRSELRNTIQIPPMMIPEGDTPTSDKALYGTRLSTVILIRKDGQATFVERDIYKLDTMGEPVKAGASTQRIFRFQLRASEVT</sequence>
<evidence type="ECO:0000313" key="2">
    <source>
        <dbReference type="Proteomes" id="UP000027265"/>
    </source>
</evidence>
<protein>
    <recommendedName>
        <fullName evidence="3">DUF833-domain-containing protein</fullName>
    </recommendedName>
</protein>
<dbReference type="EMBL" id="KL197711">
    <property type="protein sequence ID" value="KDQ62816.1"/>
    <property type="molecule type" value="Genomic_DNA"/>
</dbReference>
<dbReference type="Pfam" id="PF05742">
    <property type="entry name" value="TANGO2"/>
    <property type="match status" value="1"/>
</dbReference>
<keyword evidence="2" id="KW-1185">Reference proteome</keyword>
<dbReference type="OrthoDB" id="191601at2759"/>
<dbReference type="InParanoid" id="A0A067QJM6"/>
<dbReference type="PANTHER" id="PTHR17985">
    <property type="entry name" value="SER/THR-RICH PROTEIN T10 IN DGCR REGION"/>
    <property type="match status" value="1"/>
</dbReference>
<evidence type="ECO:0000313" key="1">
    <source>
        <dbReference type="EMBL" id="KDQ62816.1"/>
    </source>
</evidence>
<evidence type="ECO:0008006" key="3">
    <source>
        <dbReference type="Google" id="ProtNLM"/>
    </source>
</evidence>